<name>A0A1X7HCF1_9PROT</name>
<evidence type="ECO:0000313" key="2">
    <source>
        <dbReference type="EMBL" id="SMF83921.1"/>
    </source>
</evidence>
<sequence length="249" mass="26133">MIGLAAHSTAGLSAFFSPGLPPSAEASDHQGPAAPLGVRSTGTVADVDAFTLVWLLDRLDQIVLLVDAGAHLLFANRAAEEMLREGRSIRLHNGTVETSCRSETRALQDAVTACLQLEETGGKHALPIVCGRGATPLAGCVAALPAELRGTKQGFPVAALFLADPRCRRGPSAAQLQSCFGLTAAEASLAREILAGDGLQACAGRLGISQTTARTHLGHVFEKTGTRRQAELVRLLSGLRPQVRFTLQR</sequence>
<dbReference type="SMART" id="SM00421">
    <property type="entry name" value="HTH_LUXR"/>
    <property type="match status" value="1"/>
</dbReference>
<dbReference type="GO" id="GO:0006355">
    <property type="term" value="P:regulation of DNA-templated transcription"/>
    <property type="evidence" value="ECO:0007669"/>
    <property type="project" value="InterPro"/>
</dbReference>
<dbReference type="RefSeq" id="WP_085090355.1">
    <property type="nucleotide sequence ID" value="NZ_FXAK01000007.1"/>
</dbReference>
<evidence type="ECO:0000259" key="1">
    <source>
        <dbReference type="SMART" id="SM00421"/>
    </source>
</evidence>
<feature type="domain" description="HTH luxR-type" evidence="1">
    <location>
        <begin position="179"/>
        <end position="236"/>
    </location>
</feature>
<protein>
    <submittedName>
        <fullName evidence="2">DNA-binding transcriptional regulator, CsgD family</fullName>
    </submittedName>
</protein>
<accession>A0A1X7HCF1</accession>
<dbReference type="EMBL" id="FXAK01000007">
    <property type="protein sequence ID" value="SMF83921.1"/>
    <property type="molecule type" value="Genomic_DNA"/>
</dbReference>
<keyword evidence="2" id="KW-0238">DNA-binding</keyword>
<proteinExistence type="predicted"/>
<dbReference type="InterPro" id="IPR036388">
    <property type="entry name" value="WH-like_DNA-bd_sf"/>
</dbReference>
<gene>
    <name evidence="2" type="ORF">SAMN02982917_5638</name>
</gene>
<organism evidence="2 3">
    <name type="scientific">Azospirillum oryzae</name>
    <dbReference type="NCBI Taxonomy" id="286727"/>
    <lineage>
        <taxon>Bacteria</taxon>
        <taxon>Pseudomonadati</taxon>
        <taxon>Pseudomonadota</taxon>
        <taxon>Alphaproteobacteria</taxon>
        <taxon>Rhodospirillales</taxon>
        <taxon>Azospirillaceae</taxon>
        <taxon>Azospirillum</taxon>
    </lineage>
</organism>
<dbReference type="SUPFAM" id="SSF46894">
    <property type="entry name" value="C-terminal effector domain of the bipartite response regulators"/>
    <property type="match status" value="1"/>
</dbReference>
<dbReference type="GO" id="GO:0003677">
    <property type="term" value="F:DNA binding"/>
    <property type="evidence" value="ECO:0007669"/>
    <property type="project" value="UniProtKB-KW"/>
</dbReference>
<dbReference type="STRING" id="286727.SAMN02982917_5638"/>
<dbReference type="AlphaFoldDB" id="A0A1X7HCF1"/>
<dbReference type="InterPro" id="IPR016032">
    <property type="entry name" value="Sig_transdc_resp-reg_C-effctor"/>
</dbReference>
<dbReference type="InterPro" id="IPR000792">
    <property type="entry name" value="Tscrpt_reg_LuxR_C"/>
</dbReference>
<evidence type="ECO:0000313" key="3">
    <source>
        <dbReference type="Proteomes" id="UP000192936"/>
    </source>
</evidence>
<dbReference type="Proteomes" id="UP000192936">
    <property type="component" value="Unassembled WGS sequence"/>
</dbReference>
<dbReference type="Pfam" id="PF00196">
    <property type="entry name" value="GerE"/>
    <property type="match status" value="1"/>
</dbReference>
<dbReference type="Gene3D" id="1.10.10.10">
    <property type="entry name" value="Winged helix-like DNA-binding domain superfamily/Winged helix DNA-binding domain"/>
    <property type="match status" value="1"/>
</dbReference>
<reference evidence="2 3" key="1">
    <citation type="submission" date="2017-04" db="EMBL/GenBank/DDBJ databases">
        <authorList>
            <person name="Afonso C.L."/>
            <person name="Miller P.J."/>
            <person name="Scott M.A."/>
            <person name="Spackman E."/>
            <person name="Goraichik I."/>
            <person name="Dimitrov K.M."/>
            <person name="Suarez D.L."/>
            <person name="Swayne D.E."/>
        </authorList>
    </citation>
    <scope>NUCLEOTIDE SEQUENCE [LARGE SCALE GENOMIC DNA]</scope>
    <source>
        <strain evidence="2 3">A2P</strain>
    </source>
</reference>